<evidence type="ECO:0000259" key="2">
    <source>
        <dbReference type="Pfam" id="PF21307"/>
    </source>
</evidence>
<evidence type="ECO:0000259" key="1">
    <source>
        <dbReference type="Pfam" id="PF14498"/>
    </source>
</evidence>
<keyword evidence="4" id="KW-0378">Hydrolase</keyword>
<gene>
    <name evidence="4" type="ORF">Aco03nite_032050</name>
</gene>
<dbReference type="PIRSF" id="PIRSF007663">
    <property type="entry name" value="UCP007663"/>
    <property type="match status" value="1"/>
</dbReference>
<dbReference type="Gene3D" id="1.50.10.10">
    <property type="match status" value="1"/>
</dbReference>
<name>A0ABQ3X8F8_9ACTN</name>
<evidence type="ECO:0000313" key="5">
    <source>
        <dbReference type="Proteomes" id="UP000612282"/>
    </source>
</evidence>
<evidence type="ECO:0000313" key="4">
    <source>
        <dbReference type="EMBL" id="GID54801.1"/>
    </source>
</evidence>
<proteinExistence type="predicted"/>
<dbReference type="InterPro" id="IPR027414">
    <property type="entry name" value="GH95_N_dom"/>
</dbReference>
<protein>
    <submittedName>
        <fullName evidence="4">Alpha/beta hydrolase</fullName>
    </submittedName>
</protein>
<dbReference type="InterPro" id="IPR012341">
    <property type="entry name" value="6hp_glycosidase-like_sf"/>
</dbReference>
<dbReference type="Proteomes" id="UP000612282">
    <property type="component" value="Unassembled WGS sequence"/>
</dbReference>
<dbReference type="Pfam" id="PF21307">
    <property type="entry name" value="Glyco_hydro_95_C"/>
    <property type="match status" value="1"/>
</dbReference>
<accession>A0ABQ3X8F8</accession>
<dbReference type="InterPro" id="IPR054363">
    <property type="entry name" value="GH95_cat"/>
</dbReference>
<dbReference type="EMBL" id="BOMG01000042">
    <property type="protein sequence ID" value="GID54801.1"/>
    <property type="molecule type" value="Genomic_DNA"/>
</dbReference>
<dbReference type="PANTHER" id="PTHR31084:SF0">
    <property type="entry name" value="ALPHA-L-FUCOSIDASE 2"/>
    <property type="match status" value="1"/>
</dbReference>
<dbReference type="InterPro" id="IPR049053">
    <property type="entry name" value="AFCA-like_C"/>
</dbReference>
<dbReference type="Pfam" id="PF22124">
    <property type="entry name" value="Glyco_hydro_95_cat"/>
    <property type="match status" value="1"/>
</dbReference>
<reference evidence="4 5" key="1">
    <citation type="submission" date="2021-01" db="EMBL/GenBank/DDBJ databases">
        <title>Whole genome shotgun sequence of Actinoplanes couchii NBRC 106145.</title>
        <authorList>
            <person name="Komaki H."/>
            <person name="Tamura T."/>
        </authorList>
    </citation>
    <scope>NUCLEOTIDE SEQUENCE [LARGE SCALE GENOMIC DNA]</scope>
    <source>
        <strain evidence="4 5">NBRC 106145</strain>
    </source>
</reference>
<comment type="caution">
    <text evidence="4">The sequence shown here is derived from an EMBL/GenBank/DDBJ whole genome shotgun (WGS) entry which is preliminary data.</text>
</comment>
<dbReference type="InterPro" id="IPR008928">
    <property type="entry name" value="6-hairpin_glycosidase_sf"/>
</dbReference>
<dbReference type="GO" id="GO:0016787">
    <property type="term" value="F:hydrolase activity"/>
    <property type="evidence" value="ECO:0007669"/>
    <property type="project" value="UniProtKB-KW"/>
</dbReference>
<feature type="domain" description="Glycosyl hydrolase family 95 N-terminal" evidence="1">
    <location>
        <begin position="9"/>
        <end position="252"/>
    </location>
</feature>
<dbReference type="InterPro" id="IPR016518">
    <property type="entry name" value="Alpha-L-fucosidase"/>
</dbReference>
<dbReference type="SUPFAM" id="SSF48208">
    <property type="entry name" value="Six-hairpin glycosidases"/>
    <property type="match status" value="1"/>
</dbReference>
<dbReference type="Pfam" id="PF14498">
    <property type="entry name" value="Glyco_hyd_65N_2"/>
    <property type="match status" value="1"/>
</dbReference>
<evidence type="ECO:0000259" key="3">
    <source>
        <dbReference type="Pfam" id="PF22124"/>
    </source>
</evidence>
<keyword evidence="5" id="KW-1185">Reference proteome</keyword>
<feature type="domain" description="Glycosyl hydrolase family 95 catalytic" evidence="3">
    <location>
        <begin position="270"/>
        <end position="671"/>
    </location>
</feature>
<organism evidence="4 5">
    <name type="scientific">Actinoplanes couchii</name>
    <dbReference type="NCBI Taxonomy" id="403638"/>
    <lineage>
        <taxon>Bacteria</taxon>
        <taxon>Bacillati</taxon>
        <taxon>Actinomycetota</taxon>
        <taxon>Actinomycetes</taxon>
        <taxon>Micromonosporales</taxon>
        <taxon>Micromonosporaceae</taxon>
        <taxon>Actinoplanes</taxon>
    </lineage>
</organism>
<dbReference type="PANTHER" id="PTHR31084">
    <property type="entry name" value="ALPHA-L-FUCOSIDASE 2"/>
    <property type="match status" value="1"/>
</dbReference>
<sequence length="754" mass="81880">MSARWAIDLHGPAERWTDALPVGNGRLGAMCFGGTDVDRLQINDDNCWSGTSFEKVPDDLARAAVMAAREAALAGDVRTAEAEVKRAQQGYTQSYQPLIDLWLDQEGSDPEVERSLDLTEAVARHTWSAGGSRMCQETFASAPDQALVVHRTVVDGEPVTVRIRVTSPHPTLTASVSDGRWTGQVRMPSHVEPSYVSIPFAEAVCYDDSATVTATAALAVTTDGQVRADGADLIITGTRSVLLVLTTDTHAHGDAVDRAQLVASTPSSLLRSRHVQDHRAFFDRADLELGPARTGTPTDERLRTHDGQDPDLVALAFHFGRYLLIAGSRPGTRPMNLQGIWNDQVRPPWSSNYTININTQMNYWPALVTGLTELTEPLHTWLELLSRSGARTARRLYDADGWVAHHNADIWGFTGPTGRGSDDPSWSFWPLGGVWLSLHLLDHYEMTGDSAELLRSRPILIGAARFALDALVELPDGSLGTAPSTSPENTYVAADGQPASVGVSTTADRVLIRTLLAGVRRCGSSELDDRIDTALERIPGERIGTDGRIMEWYTDVPDAEPLHRHQTHLVGLFPRASIDAEETPDLARAARRTLEARGAESTGWSLAWRIALWARLHDPAQVAALTRRFLQPVADDGHHLSGGVYRGLLCAHPPFQIDGNLGFTAGVAEALLQSHAVEPDGSRRVRLLPACPWPDGSVRGLRARGGLTVDFTWQDGRVTAASLTASAPVRVHLLLPGGESLDLDLVTGHIWTLS</sequence>
<feature type="domain" description="Alpha fucosidase A-like C-terminal" evidence="2">
    <location>
        <begin position="684"/>
        <end position="728"/>
    </location>
</feature>
<dbReference type="RefSeq" id="WP_203795876.1">
    <property type="nucleotide sequence ID" value="NZ_BAAAQE010000036.1"/>
</dbReference>